<evidence type="ECO:0000313" key="2">
    <source>
        <dbReference type="Proteomes" id="UP000657918"/>
    </source>
</evidence>
<dbReference type="EMBL" id="JADGMS010000008">
    <property type="protein sequence ID" value="KAF9677100.1"/>
    <property type="molecule type" value="Genomic_DNA"/>
</dbReference>
<reference evidence="1 2" key="1">
    <citation type="submission" date="2020-10" db="EMBL/GenBank/DDBJ databases">
        <title>Plant Genome Project.</title>
        <authorList>
            <person name="Zhang R.-G."/>
        </authorList>
    </citation>
    <scope>NUCLEOTIDE SEQUENCE [LARGE SCALE GENOMIC DNA]</scope>
    <source>
        <strain evidence="1">FAFU-HL-1</strain>
        <tissue evidence="1">Leaf</tissue>
    </source>
</reference>
<sequence>MKGCLKVNYWGMARIAVGEGDTKSTSSAYRRRYQQQQVLLRGMYPSLFPSNSQVGDHNPSDNLQ</sequence>
<proteinExistence type="predicted"/>
<gene>
    <name evidence="1" type="ORF">SADUNF_Sadunf08G0072700</name>
</gene>
<protein>
    <submittedName>
        <fullName evidence="1">Uncharacterized protein</fullName>
    </submittedName>
</protein>
<dbReference type="AlphaFoldDB" id="A0A835JT90"/>
<comment type="caution">
    <text evidence="1">The sequence shown here is derived from an EMBL/GenBank/DDBJ whole genome shotgun (WGS) entry which is preliminary data.</text>
</comment>
<organism evidence="1 2">
    <name type="scientific">Salix dunnii</name>
    <dbReference type="NCBI Taxonomy" id="1413687"/>
    <lineage>
        <taxon>Eukaryota</taxon>
        <taxon>Viridiplantae</taxon>
        <taxon>Streptophyta</taxon>
        <taxon>Embryophyta</taxon>
        <taxon>Tracheophyta</taxon>
        <taxon>Spermatophyta</taxon>
        <taxon>Magnoliopsida</taxon>
        <taxon>eudicotyledons</taxon>
        <taxon>Gunneridae</taxon>
        <taxon>Pentapetalae</taxon>
        <taxon>rosids</taxon>
        <taxon>fabids</taxon>
        <taxon>Malpighiales</taxon>
        <taxon>Salicaceae</taxon>
        <taxon>Saliceae</taxon>
        <taxon>Salix</taxon>
    </lineage>
</organism>
<evidence type="ECO:0000313" key="1">
    <source>
        <dbReference type="EMBL" id="KAF9677100.1"/>
    </source>
</evidence>
<name>A0A835JT90_9ROSI</name>
<dbReference type="Proteomes" id="UP000657918">
    <property type="component" value="Chromosome 8"/>
</dbReference>
<accession>A0A835JT90</accession>
<keyword evidence="2" id="KW-1185">Reference proteome</keyword>